<dbReference type="PANTHER" id="PTHR42978">
    <property type="entry name" value="QUORUM-QUENCHING LACTONASE YTNP-RELATED-RELATED"/>
    <property type="match status" value="1"/>
</dbReference>
<accession>A0ABP9LQV1</accession>
<evidence type="ECO:0000256" key="1">
    <source>
        <dbReference type="ARBA" id="ARBA00007749"/>
    </source>
</evidence>
<dbReference type="RefSeq" id="WP_259554113.1">
    <property type="nucleotide sequence ID" value="NZ_BAABHW010000007.1"/>
</dbReference>
<comment type="caution">
    <text evidence="6">The sequence shown here is derived from an EMBL/GenBank/DDBJ whole genome shotgun (WGS) entry which is preliminary data.</text>
</comment>
<dbReference type="EMBL" id="BAABHW010000007">
    <property type="protein sequence ID" value="GAA5081276.1"/>
    <property type="molecule type" value="Genomic_DNA"/>
</dbReference>
<keyword evidence="3" id="KW-0378">Hydrolase</keyword>
<dbReference type="SMART" id="SM00849">
    <property type="entry name" value="Lactamase_B"/>
    <property type="match status" value="1"/>
</dbReference>
<evidence type="ECO:0000256" key="3">
    <source>
        <dbReference type="ARBA" id="ARBA00022801"/>
    </source>
</evidence>
<name>A0ABP9LQV1_9RHOB</name>
<dbReference type="PANTHER" id="PTHR42978:SF6">
    <property type="entry name" value="QUORUM-QUENCHING LACTONASE YTNP-RELATED"/>
    <property type="match status" value="1"/>
</dbReference>
<gene>
    <name evidence="6" type="ORF">GCM10023209_35800</name>
</gene>
<dbReference type="Gene3D" id="3.60.15.10">
    <property type="entry name" value="Ribonuclease Z/Hydroxyacylglutathione hydrolase-like"/>
    <property type="match status" value="1"/>
</dbReference>
<evidence type="ECO:0000313" key="6">
    <source>
        <dbReference type="EMBL" id="GAA5081276.1"/>
    </source>
</evidence>
<dbReference type="Pfam" id="PF00753">
    <property type="entry name" value="Lactamase_B"/>
    <property type="match status" value="1"/>
</dbReference>
<feature type="domain" description="Metallo-beta-lactamase" evidence="5">
    <location>
        <begin position="80"/>
        <end position="284"/>
    </location>
</feature>
<dbReference type="SUPFAM" id="SSF56281">
    <property type="entry name" value="Metallo-hydrolase/oxidoreductase"/>
    <property type="match status" value="1"/>
</dbReference>
<keyword evidence="4" id="KW-0862">Zinc</keyword>
<dbReference type="InterPro" id="IPR036866">
    <property type="entry name" value="RibonucZ/Hydroxyglut_hydro"/>
</dbReference>
<proteinExistence type="inferred from homology"/>
<sequence>MQFTKRAFLASGAAAATTLALPRRGWTQTVQQVGTMEITTLSDGNLMLPAEFIFGPMPQDELAGVLAPFDMMPDQALTPPCNITLLRHGDNVVLFDCGAGFAFQDSAGRLGDALAAAGIDPLDVTHVVVTHGHPDHIWGMLDDFDEPLFYNAEHLMGETEFTYWMDDATVNSIGEERASFAVGAKRRLEMMEGNMTLFADGAEVLPGVTARMTPGHTPGHMSFVIADGNDALMVVGDAIGNHHVAFARPAWESGSDQDLAMGAETRTALLDQIAADNMTLIGFHLPNGGIGTAERDGEGYRFVPSA</sequence>
<organism evidence="6 7">
    <name type="scientific">[Roseibacterium] beibuensis</name>
    <dbReference type="NCBI Taxonomy" id="1193142"/>
    <lineage>
        <taxon>Bacteria</taxon>
        <taxon>Pseudomonadati</taxon>
        <taxon>Pseudomonadota</taxon>
        <taxon>Alphaproteobacteria</taxon>
        <taxon>Rhodobacterales</taxon>
        <taxon>Roseobacteraceae</taxon>
        <taxon>Roseicyclus</taxon>
    </lineage>
</organism>
<keyword evidence="2" id="KW-0479">Metal-binding</keyword>
<protein>
    <submittedName>
        <fullName evidence="6">MBL fold metallo-hydrolase</fullName>
    </submittedName>
</protein>
<comment type="similarity">
    <text evidence="1">Belongs to the metallo-beta-lactamase superfamily.</text>
</comment>
<dbReference type="Proteomes" id="UP001499910">
    <property type="component" value="Unassembled WGS sequence"/>
</dbReference>
<evidence type="ECO:0000259" key="5">
    <source>
        <dbReference type="SMART" id="SM00849"/>
    </source>
</evidence>
<evidence type="ECO:0000256" key="2">
    <source>
        <dbReference type="ARBA" id="ARBA00022723"/>
    </source>
</evidence>
<evidence type="ECO:0000313" key="7">
    <source>
        <dbReference type="Proteomes" id="UP001499910"/>
    </source>
</evidence>
<evidence type="ECO:0000256" key="4">
    <source>
        <dbReference type="ARBA" id="ARBA00022833"/>
    </source>
</evidence>
<dbReference type="InterPro" id="IPR051013">
    <property type="entry name" value="MBL_superfamily_lactonases"/>
</dbReference>
<dbReference type="CDD" id="cd07720">
    <property type="entry name" value="OPHC2-like_MBL-fold"/>
    <property type="match status" value="1"/>
</dbReference>
<keyword evidence="7" id="KW-1185">Reference proteome</keyword>
<reference evidence="7" key="1">
    <citation type="journal article" date="2019" name="Int. J. Syst. Evol. Microbiol.">
        <title>The Global Catalogue of Microorganisms (GCM) 10K type strain sequencing project: providing services to taxonomists for standard genome sequencing and annotation.</title>
        <authorList>
            <consortium name="The Broad Institute Genomics Platform"/>
            <consortium name="The Broad Institute Genome Sequencing Center for Infectious Disease"/>
            <person name="Wu L."/>
            <person name="Ma J."/>
        </authorList>
    </citation>
    <scope>NUCLEOTIDE SEQUENCE [LARGE SCALE GENOMIC DNA]</scope>
    <source>
        <strain evidence="7">JCM 18015</strain>
    </source>
</reference>
<dbReference type="InterPro" id="IPR001279">
    <property type="entry name" value="Metallo-B-lactamas"/>
</dbReference>